<proteinExistence type="predicted"/>
<dbReference type="RefSeq" id="XP_661766.1">
    <property type="nucleotide sequence ID" value="XM_656674.2"/>
</dbReference>
<organism evidence="4 5">
    <name type="scientific">Emericella nidulans (strain FGSC A4 / ATCC 38163 / CBS 112.46 / NRRL 194 / M139)</name>
    <name type="common">Aspergillus nidulans</name>
    <dbReference type="NCBI Taxonomy" id="227321"/>
    <lineage>
        <taxon>Eukaryota</taxon>
        <taxon>Fungi</taxon>
        <taxon>Dikarya</taxon>
        <taxon>Ascomycota</taxon>
        <taxon>Pezizomycotina</taxon>
        <taxon>Eurotiomycetes</taxon>
        <taxon>Eurotiomycetidae</taxon>
        <taxon>Eurotiales</taxon>
        <taxon>Aspergillaceae</taxon>
        <taxon>Aspergillus</taxon>
        <taxon>Aspergillus subgen. Nidulantes</taxon>
    </lineage>
</organism>
<dbReference type="InterPro" id="IPR019734">
    <property type="entry name" value="TPR_rpt"/>
</dbReference>
<dbReference type="Proteomes" id="UP000000560">
    <property type="component" value="Chromosome II"/>
</dbReference>
<sequence>MMLSAAAARRTSCAFPRNSRTPATLPSRTIAFSYRRPLQHLPKPQPSNRYNQFRSPFPALPRHVLAFPPQTRSLSYFQRTRLGLRQASKGIWRKYPVLLPFAILGVVGSTLFFAYIVYIEVTHNAPQYHKFPPEVVKPLRQAVYYTDVVLQPQTAMKYYKEALKAAAQVGLHPFSDEVLGIKLQVADMLERSGNVVPAVKVLENTKKEILQYVEFGRKRAAEQKKAQDEHKKKFENESKQRHAQTDIKLEIDNPDFIDTYEQMKAMDEYDQQQQDKAMKKAVGISLKLGQLYASDHIQDLKKSEAAHESAIELSMNELKYRQSTGLPLSNPNPNAENELTPWLTRRDAAMALTNLAQTYGELDKHDLALPVFLRALELLREDEGPKPTAFQFYLLGIIASTLNVQSLKPLRADDPDAARNHLVGHAREWAMTANKIMDKIPDNEKDESYLLGCISVKNTLGQLAERQGELEEAEKYYREAIDTAKVYASHSTMVDPRHEEVVDDLRAAVERVSKR</sequence>
<evidence type="ECO:0000256" key="1">
    <source>
        <dbReference type="PROSITE-ProRule" id="PRU00339"/>
    </source>
</evidence>
<keyword evidence="3" id="KW-1133">Transmembrane helix</keyword>
<reference evidence="5" key="1">
    <citation type="journal article" date="2005" name="Nature">
        <title>Sequencing of Aspergillus nidulans and comparative analysis with A. fumigatus and A. oryzae.</title>
        <authorList>
            <person name="Galagan J.E."/>
            <person name="Calvo S.E."/>
            <person name="Cuomo C."/>
            <person name="Ma L.J."/>
            <person name="Wortman J.R."/>
            <person name="Batzoglou S."/>
            <person name="Lee S.I."/>
            <person name="Basturkmen M."/>
            <person name="Spevak C.C."/>
            <person name="Clutterbuck J."/>
            <person name="Kapitonov V."/>
            <person name="Jurka J."/>
            <person name="Scazzocchio C."/>
            <person name="Farman M."/>
            <person name="Butler J."/>
            <person name="Purcell S."/>
            <person name="Harris S."/>
            <person name="Braus G.H."/>
            <person name="Draht O."/>
            <person name="Busch S."/>
            <person name="D'Enfert C."/>
            <person name="Bouchier C."/>
            <person name="Goldman G.H."/>
            <person name="Bell-Pedersen D."/>
            <person name="Griffiths-Jones S."/>
            <person name="Doonan J.H."/>
            <person name="Yu J."/>
            <person name="Vienken K."/>
            <person name="Pain A."/>
            <person name="Freitag M."/>
            <person name="Selker E.U."/>
            <person name="Archer D.B."/>
            <person name="Penalva M.A."/>
            <person name="Oakley B.R."/>
            <person name="Momany M."/>
            <person name="Tanaka T."/>
            <person name="Kumagai T."/>
            <person name="Asai K."/>
            <person name="Machida M."/>
            <person name="Nierman W.C."/>
            <person name="Denning D.W."/>
            <person name="Caddick M."/>
            <person name="Hynes M."/>
            <person name="Paoletti M."/>
            <person name="Fischer R."/>
            <person name="Miller B."/>
            <person name="Dyer P."/>
            <person name="Sachs M.S."/>
            <person name="Osmani S.A."/>
            <person name="Birren B.W."/>
        </authorList>
    </citation>
    <scope>NUCLEOTIDE SEQUENCE [LARGE SCALE GENOMIC DNA]</scope>
    <source>
        <strain evidence="5">FGSC A4 / ATCC 38163 / CBS 112.46 / NRRL 194 / M139</strain>
    </source>
</reference>
<name>Q5B5L8_EMENI</name>
<keyword evidence="3" id="KW-0812">Transmembrane</keyword>
<feature type="repeat" description="TPR" evidence="1">
    <location>
        <begin position="349"/>
        <end position="382"/>
    </location>
</feature>
<dbReference type="PANTHER" id="PTHR28142">
    <property type="entry name" value="MITOCHONDRIAL INNER MEMBRANE I-AAA PROTEASE SUPERCOMPLEX SUBUNIT MGR3-RELATED"/>
    <property type="match status" value="1"/>
</dbReference>
<dbReference type="SMART" id="SM00028">
    <property type="entry name" value="TPR"/>
    <property type="match status" value="2"/>
</dbReference>
<dbReference type="OMA" id="CHTVILM"/>
<dbReference type="AlphaFoldDB" id="Q5B5L8"/>
<gene>
    <name evidence="4" type="ORF">ANIA_04162</name>
</gene>
<dbReference type="Pfam" id="PF13374">
    <property type="entry name" value="TPR_10"/>
    <property type="match status" value="1"/>
</dbReference>
<dbReference type="GO" id="GO:0006515">
    <property type="term" value="P:protein quality control for misfolded or incompletely synthesized proteins"/>
    <property type="evidence" value="ECO:0000318"/>
    <property type="project" value="GO_Central"/>
</dbReference>
<dbReference type="OrthoDB" id="10050400at2759"/>
<dbReference type="EMBL" id="BN001302">
    <property type="protein sequence ID" value="CBF74578.1"/>
    <property type="molecule type" value="Genomic_DNA"/>
</dbReference>
<dbReference type="GO" id="GO:0051787">
    <property type="term" value="F:misfolded protein binding"/>
    <property type="evidence" value="ECO:0000318"/>
    <property type="project" value="GO_Central"/>
</dbReference>
<dbReference type="KEGG" id="ani:ANIA_04162"/>
<keyword evidence="3" id="KW-0472">Membrane</keyword>
<evidence type="ECO:0000313" key="5">
    <source>
        <dbReference type="Proteomes" id="UP000000560"/>
    </source>
</evidence>
<feature type="region of interest" description="Disordered" evidence="2">
    <location>
        <begin position="223"/>
        <end position="244"/>
    </location>
</feature>
<evidence type="ECO:0000256" key="2">
    <source>
        <dbReference type="SAM" id="MobiDB-lite"/>
    </source>
</evidence>
<dbReference type="InterPro" id="IPR011990">
    <property type="entry name" value="TPR-like_helical_dom_sf"/>
</dbReference>
<dbReference type="InterPro" id="IPR040201">
    <property type="entry name" value="Mrg3-like"/>
</dbReference>
<feature type="transmembrane region" description="Helical" evidence="3">
    <location>
        <begin position="95"/>
        <end position="118"/>
    </location>
</feature>
<dbReference type="Pfam" id="PF13181">
    <property type="entry name" value="TPR_8"/>
    <property type="match status" value="1"/>
</dbReference>
<dbReference type="SUPFAM" id="SSF48452">
    <property type="entry name" value="TPR-like"/>
    <property type="match status" value="1"/>
</dbReference>
<dbReference type="PROSITE" id="PS50005">
    <property type="entry name" value="TPR"/>
    <property type="match status" value="1"/>
</dbReference>
<accession>Q5B5L8</accession>
<dbReference type="GO" id="GO:0031942">
    <property type="term" value="C:i-AAA complex"/>
    <property type="evidence" value="ECO:0000318"/>
    <property type="project" value="GO_Central"/>
</dbReference>
<dbReference type="HOGENOM" id="CLU_027223_2_0_1"/>
<evidence type="ECO:0000313" key="4">
    <source>
        <dbReference type="EMBL" id="CBF74578.1"/>
    </source>
</evidence>
<dbReference type="GeneID" id="2873583"/>
<keyword evidence="1" id="KW-0802">TPR repeat</keyword>
<keyword evidence="5" id="KW-1185">Reference proteome</keyword>
<dbReference type="InParanoid" id="Q5B5L8"/>
<dbReference type="VEuPathDB" id="FungiDB:AN4162"/>
<reference evidence="5" key="2">
    <citation type="journal article" date="2009" name="Fungal Genet. Biol.">
        <title>The 2008 update of the Aspergillus nidulans genome annotation: a community effort.</title>
        <authorList>
            <person name="Wortman J.R."/>
            <person name="Gilsenan J.M."/>
            <person name="Joardar V."/>
            <person name="Deegan J."/>
            <person name="Clutterbuck J."/>
            <person name="Andersen M.R."/>
            <person name="Archer D."/>
            <person name="Bencina M."/>
            <person name="Braus G."/>
            <person name="Coutinho P."/>
            <person name="von Dohren H."/>
            <person name="Doonan J."/>
            <person name="Driessen A.J."/>
            <person name="Durek P."/>
            <person name="Espeso E."/>
            <person name="Fekete E."/>
            <person name="Flipphi M."/>
            <person name="Estrada C.G."/>
            <person name="Geysens S."/>
            <person name="Goldman G."/>
            <person name="de Groot P.W."/>
            <person name="Hansen K."/>
            <person name="Harris S.D."/>
            <person name="Heinekamp T."/>
            <person name="Helmstaedt K."/>
            <person name="Henrissat B."/>
            <person name="Hofmann G."/>
            <person name="Homan T."/>
            <person name="Horio T."/>
            <person name="Horiuchi H."/>
            <person name="James S."/>
            <person name="Jones M."/>
            <person name="Karaffa L."/>
            <person name="Karanyi Z."/>
            <person name="Kato M."/>
            <person name="Keller N."/>
            <person name="Kelly D.E."/>
            <person name="Kiel J.A."/>
            <person name="Kim J.M."/>
            <person name="van der Klei I.J."/>
            <person name="Klis F.M."/>
            <person name="Kovalchuk A."/>
            <person name="Krasevec N."/>
            <person name="Kubicek C.P."/>
            <person name="Liu B."/>
            <person name="Maccabe A."/>
            <person name="Meyer V."/>
            <person name="Mirabito P."/>
            <person name="Miskei M."/>
            <person name="Mos M."/>
            <person name="Mullins J."/>
            <person name="Nelson D.R."/>
            <person name="Nielsen J."/>
            <person name="Oakley B.R."/>
            <person name="Osmani S.A."/>
            <person name="Pakula T."/>
            <person name="Paszewski A."/>
            <person name="Paulsen I."/>
            <person name="Pilsyk S."/>
            <person name="Pocsi I."/>
            <person name="Punt P.J."/>
            <person name="Ram A.F."/>
            <person name="Ren Q."/>
            <person name="Robellet X."/>
            <person name="Robson G."/>
            <person name="Seiboth B."/>
            <person name="van Solingen P."/>
            <person name="Specht T."/>
            <person name="Sun J."/>
            <person name="Taheri-Talesh N."/>
            <person name="Takeshita N."/>
            <person name="Ussery D."/>
            <person name="vanKuyk P.A."/>
            <person name="Visser H."/>
            <person name="van de Vondervoort P.J."/>
            <person name="de Vries R.P."/>
            <person name="Walton J."/>
            <person name="Xiang X."/>
            <person name="Xiong Y."/>
            <person name="Zeng A.P."/>
            <person name="Brandt B.W."/>
            <person name="Cornell M.J."/>
            <person name="van den Hondel C.A."/>
            <person name="Visser J."/>
            <person name="Oliver S.G."/>
            <person name="Turner G."/>
        </authorList>
    </citation>
    <scope>GENOME REANNOTATION</scope>
    <source>
        <strain evidence="5">FGSC A4 / ATCC 38163 / CBS 112.46 / NRRL 194 / M139</strain>
    </source>
</reference>
<protein>
    <submittedName>
        <fullName evidence="4">TPR domain protein (AFU_orthologue AFUA_4G13160)</fullName>
    </submittedName>
</protein>
<evidence type="ECO:0000256" key="3">
    <source>
        <dbReference type="SAM" id="Phobius"/>
    </source>
</evidence>
<dbReference type="PANTHER" id="PTHR28142:SF1">
    <property type="entry name" value="MITOCHONDRIAL INNER MEMBRANE I-AAA PROTEASE SUPERCOMPLEX SUBUNIT MGR3-RELATED"/>
    <property type="match status" value="1"/>
</dbReference>
<dbReference type="eggNOG" id="ENOG502RZH4">
    <property type="taxonomic scope" value="Eukaryota"/>
</dbReference>
<dbReference type="Gene3D" id="1.25.40.10">
    <property type="entry name" value="Tetratricopeptide repeat domain"/>
    <property type="match status" value="1"/>
</dbReference>
<accession>C8V4Q1</accession>